<gene>
    <name evidence="1" type="ORF">NIK97_19110</name>
</gene>
<evidence type="ECO:0000313" key="2">
    <source>
        <dbReference type="Proteomes" id="UP001058739"/>
    </source>
</evidence>
<name>A0ABY5UF86_9HYPH</name>
<sequence>MAFLPGTTPTTGIWPSPRHVSIATKTRNDYEERTKKQTIQDLIAKIIAIGPVDGYRTYKEWMGGKLTFTAEPIEPFKVDEDGSVCMKTAEIDYEAINKGVGELMQFLDSRIGTLRRDVLALSAKVAKSSFKDDVHTEVPLFDPRKHVGETFSKACKSWTESIAEATSPRSDLAKTIEHLTVRLDPEELYDDLVKSPEFKSVILDALCRSPRTAHIKL</sequence>
<dbReference type="Proteomes" id="UP001058739">
    <property type="component" value="Chromosome 02"/>
</dbReference>
<evidence type="ECO:0008006" key="3">
    <source>
        <dbReference type="Google" id="ProtNLM"/>
    </source>
</evidence>
<proteinExistence type="predicted"/>
<dbReference type="EMBL" id="CP099968">
    <property type="protein sequence ID" value="UWL61983.1"/>
    <property type="molecule type" value="Genomic_DNA"/>
</dbReference>
<evidence type="ECO:0000313" key="1">
    <source>
        <dbReference type="EMBL" id="UWL61983.1"/>
    </source>
</evidence>
<keyword evidence="2" id="KW-1185">Reference proteome</keyword>
<protein>
    <recommendedName>
        <fullName evidence="3">DUF3164 family protein</fullName>
    </recommendedName>
</protein>
<accession>A0ABY5UF86</accession>
<dbReference type="RefSeq" id="WP_144897192.1">
    <property type="nucleotide sequence ID" value="NZ_CP099968.1"/>
</dbReference>
<reference evidence="1" key="1">
    <citation type="submission" date="2022-06" db="EMBL/GenBank/DDBJ databases">
        <title>Complete Genome Sequence of Deoxynivalenol-bioadsorption Ochrobactrum pseudintermedium ASAG-D25.</title>
        <authorList>
            <person name="Wang N."/>
        </authorList>
    </citation>
    <scope>NUCLEOTIDE SEQUENCE</scope>
    <source>
        <strain evidence="1">ASAG-D25</strain>
    </source>
</reference>
<organism evidence="1 2">
    <name type="scientific">Brucella pseudintermedia</name>
    <dbReference type="NCBI Taxonomy" id="370111"/>
    <lineage>
        <taxon>Bacteria</taxon>
        <taxon>Pseudomonadati</taxon>
        <taxon>Pseudomonadota</taxon>
        <taxon>Alphaproteobacteria</taxon>
        <taxon>Hyphomicrobiales</taxon>
        <taxon>Brucellaceae</taxon>
        <taxon>Brucella/Ochrobactrum group</taxon>
        <taxon>Brucella</taxon>
    </lineage>
</organism>